<dbReference type="GO" id="GO:0009254">
    <property type="term" value="P:peptidoglycan turnover"/>
    <property type="evidence" value="ECO:0007669"/>
    <property type="project" value="InterPro"/>
</dbReference>
<dbReference type="InterPro" id="IPR051933">
    <property type="entry name" value="Resuscitation_pf_RpfB"/>
</dbReference>
<evidence type="ECO:0000313" key="5">
    <source>
        <dbReference type="Proteomes" id="UP000182945"/>
    </source>
</evidence>
<dbReference type="EMBL" id="JACWEZ010000006">
    <property type="protein sequence ID" value="MBD1223407.1"/>
    <property type="molecule type" value="Genomic_DNA"/>
</dbReference>
<proteinExistence type="predicted"/>
<dbReference type="EMBL" id="CP017962">
    <property type="protein sequence ID" value="APC48919.1"/>
    <property type="molecule type" value="Genomic_DNA"/>
</dbReference>
<organism evidence="3 5">
    <name type="scientific">Virgibacillus halodenitrificans</name>
    <name type="common">Bacillus halodenitrificans</name>
    <dbReference type="NCBI Taxonomy" id="1482"/>
    <lineage>
        <taxon>Bacteria</taxon>
        <taxon>Bacillati</taxon>
        <taxon>Bacillota</taxon>
        <taxon>Bacilli</taxon>
        <taxon>Bacillales</taxon>
        <taxon>Bacillaceae</taxon>
        <taxon>Virgibacillus</taxon>
    </lineage>
</organism>
<protein>
    <submittedName>
        <fullName evidence="4">3D domain-containing protein</fullName>
    </submittedName>
</protein>
<evidence type="ECO:0000259" key="2">
    <source>
        <dbReference type="Pfam" id="PF06725"/>
    </source>
</evidence>
<dbReference type="AlphaFoldDB" id="A0AAC9J1G3"/>
<dbReference type="CDD" id="cd22786">
    <property type="entry name" value="DPBB_YuiC-like"/>
    <property type="match status" value="1"/>
</dbReference>
<dbReference type="Proteomes" id="UP000182945">
    <property type="component" value="Chromosome"/>
</dbReference>
<keyword evidence="1" id="KW-0732">Signal</keyword>
<feature type="domain" description="3D" evidence="2">
    <location>
        <begin position="137"/>
        <end position="199"/>
    </location>
</feature>
<dbReference type="GO" id="GO:0004553">
    <property type="term" value="F:hydrolase activity, hydrolyzing O-glycosyl compounds"/>
    <property type="evidence" value="ECO:0007669"/>
    <property type="project" value="InterPro"/>
</dbReference>
<name>A0AAC9J1G3_VIRHA</name>
<dbReference type="SUPFAM" id="SSF50685">
    <property type="entry name" value="Barwin-like endoglucanases"/>
    <property type="match status" value="1"/>
</dbReference>
<reference evidence="3 5" key="1">
    <citation type="submission" date="2016-11" db="EMBL/GenBank/DDBJ databases">
        <title>Complete genome sequencing of Virgibacillus halodenitrificans PDB-F2.</title>
        <authorList>
            <person name="Sun Z."/>
            <person name="Zhou Y."/>
            <person name="Li H."/>
        </authorList>
    </citation>
    <scope>NUCLEOTIDE SEQUENCE [LARGE SCALE GENOMIC DNA]</scope>
    <source>
        <strain evidence="3 5">PDB-F2</strain>
    </source>
</reference>
<dbReference type="RefSeq" id="WP_071649189.1">
    <property type="nucleotide sequence ID" value="NZ_CP017962.1"/>
</dbReference>
<evidence type="ECO:0000313" key="3">
    <source>
        <dbReference type="EMBL" id="APC48919.1"/>
    </source>
</evidence>
<dbReference type="GO" id="GO:0019867">
    <property type="term" value="C:outer membrane"/>
    <property type="evidence" value="ECO:0007669"/>
    <property type="project" value="InterPro"/>
</dbReference>
<evidence type="ECO:0000256" key="1">
    <source>
        <dbReference type="ARBA" id="ARBA00022729"/>
    </source>
</evidence>
<dbReference type="Proteomes" id="UP000621631">
    <property type="component" value="Unassembled WGS sequence"/>
</dbReference>
<reference evidence="4 6" key="2">
    <citation type="submission" date="2020-09" db="EMBL/GenBank/DDBJ databases">
        <title>Draft Genome Sequences of Oil-Oxidizing Bacteria Halomonas titanicae, Marinobacter lutaoensis, and Virgibacillus halodenitrificans Isolated from Highly Saline Environments.</title>
        <authorList>
            <person name="Grouzdev D.S."/>
            <person name="Sokolova D.S."/>
            <person name="Semenova E.M."/>
            <person name="Borzenkov I.A."/>
            <person name="Bidzhieva S.K."/>
            <person name="Poltaraus A.B."/>
            <person name="Nazina T.N."/>
        </authorList>
    </citation>
    <scope>NUCLEOTIDE SEQUENCE [LARGE SCALE GENOMIC DNA]</scope>
    <source>
        <strain evidence="4 6">VKM B-3472D</strain>
    </source>
</reference>
<gene>
    <name evidence="3" type="ORF">BME96_12260</name>
    <name evidence="4" type="ORF">IC602_12445</name>
</gene>
<dbReference type="InterPro" id="IPR010611">
    <property type="entry name" value="3D_dom"/>
</dbReference>
<dbReference type="Gene3D" id="2.40.40.10">
    <property type="entry name" value="RlpA-like domain"/>
    <property type="match status" value="1"/>
</dbReference>
<dbReference type="PANTHER" id="PTHR39160:SF4">
    <property type="entry name" value="RESUSCITATION-PROMOTING FACTOR RPFB"/>
    <property type="match status" value="1"/>
</dbReference>
<accession>A0AAC9J1G3</accession>
<dbReference type="InterPro" id="IPR036908">
    <property type="entry name" value="RlpA-like_sf"/>
</dbReference>
<evidence type="ECO:0000313" key="4">
    <source>
        <dbReference type="EMBL" id="MBD1223407.1"/>
    </source>
</evidence>
<evidence type="ECO:0000313" key="6">
    <source>
        <dbReference type="Proteomes" id="UP000621631"/>
    </source>
</evidence>
<dbReference type="GeneID" id="71515175"/>
<sequence length="229" mass="25471">MKVKKMMRRASMITLVLIAFFVTVTTISNVSLSDIEKWVEKTSLFTAAKAGSPASYKQISLQEKKLNYIQQDKRYISSEQISGPSSIEEAVDFSKYPMATVVATGYTAGVESTGKTPDHPEYGITFSGVQVKRDLYSTIAADLNVYPIGTVMYIPGYGYGVVADKGSAINGNKIDLFYDSVEDVYSQWGKKKLDVYILEEGDGSLTEETLNKLNENEALQVFRQQFIQE</sequence>
<keyword evidence="6" id="KW-1185">Reference proteome</keyword>
<dbReference type="Pfam" id="PF06725">
    <property type="entry name" value="3D"/>
    <property type="match status" value="1"/>
</dbReference>
<dbReference type="PANTHER" id="PTHR39160">
    <property type="entry name" value="CELL WALL-BINDING PROTEIN YOCH"/>
    <property type="match status" value="1"/>
</dbReference>
<dbReference type="KEGG" id="vhl:BME96_12260"/>